<gene>
    <name evidence="1" type="ORF">WR25_18477</name>
</gene>
<dbReference type="OrthoDB" id="9909019at2759"/>
<keyword evidence="2" id="KW-1185">Reference proteome</keyword>
<sequence>MFAVRKKSHRTAPRCGAHRTANIPGFEVDEETDAALRVCTPIENGRVILEKSTREQIEQQIKILERFCNAMDIVVAECDHVGRINYYPLGELLRFHWELVELNETTCEQAKPAILRFDNMADYNMGRAANLKKIFGWGLWLVPLPTDTEDGMHYEIRYVDPNNTSRFKRVEIDNEDAAETER</sequence>
<evidence type="ECO:0000313" key="2">
    <source>
        <dbReference type="Proteomes" id="UP000218231"/>
    </source>
</evidence>
<proteinExistence type="predicted"/>
<evidence type="ECO:0000313" key="1">
    <source>
        <dbReference type="EMBL" id="PAV75305.1"/>
    </source>
</evidence>
<dbReference type="Proteomes" id="UP000218231">
    <property type="component" value="Unassembled WGS sequence"/>
</dbReference>
<reference evidence="1 2" key="1">
    <citation type="journal article" date="2017" name="Curr. Biol.">
        <title>Genome architecture and evolution of a unichromosomal asexual nematode.</title>
        <authorList>
            <person name="Fradin H."/>
            <person name="Zegar C."/>
            <person name="Gutwein M."/>
            <person name="Lucas J."/>
            <person name="Kovtun M."/>
            <person name="Corcoran D."/>
            <person name="Baugh L.R."/>
            <person name="Kiontke K."/>
            <person name="Gunsalus K."/>
            <person name="Fitch D.H."/>
            <person name="Piano F."/>
        </authorList>
    </citation>
    <scope>NUCLEOTIDE SEQUENCE [LARGE SCALE GENOMIC DNA]</scope>
    <source>
        <strain evidence="1">PF1309</strain>
    </source>
</reference>
<comment type="caution">
    <text evidence="1">The sequence shown here is derived from an EMBL/GenBank/DDBJ whole genome shotgun (WGS) entry which is preliminary data.</text>
</comment>
<dbReference type="EMBL" id="LIAE01008136">
    <property type="protein sequence ID" value="PAV75305.1"/>
    <property type="molecule type" value="Genomic_DNA"/>
</dbReference>
<dbReference type="STRING" id="2018661.A0A2A2KMY2"/>
<protein>
    <submittedName>
        <fullName evidence="1">Uncharacterized protein</fullName>
    </submittedName>
</protein>
<dbReference type="AlphaFoldDB" id="A0A2A2KMY2"/>
<name>A0A2A2KMY2_9BILA</name>
<organism evidence="1 2">
    <name type="scientific">Diploscapter pachys</name>
    <dbReference type="NCBI Taxonomy" id="2018661"/>
    <lineage>
        <taxon>Eukaryota</taxon>
        <taxon>Metazoa</taxon>
        <taxon>Ecdysozoa</taxon>
        <taxon>Nematoda</taxon>
        <taxon>Chromadorea</taxon>
        <taxon>Rhabditida</taxon>
        <taxon>Rhabditina</taxon>
        <taxon>Rhabditomorpha</taxon>
        <taxon>Rhabditoidea</taxon>
        <taxon>Rhabditidae</taxon>
        <taxon>Diploscapter</taxon>
    </lineage>
</organism>
<accession>A0A2A2KMY2</accession>